<evidence type="ECO:0000313" key="3">
    <source>
        <dbReference type="Proteomes" id="UP001589867"/>
    </source>
</evidence>
<evidence type="ECO:0000256" key="1">
    <source>
        <dbReference type="SAM" id="Phobius"/>
    </source>
</evidence>
<organism evidence="2 3">
    <name type="scientific">Phytohabitans kaempferiae</name>
    <dbReference type="NCBI Taxonomy" id="1620943"/>
    <lineage>
        <taxon>Bacteria</taxon>
        <taxon>Bacillati</taxon>
        <taxon>Actinomycetota</taxon>
        <taxon>Actinomycetes</taxon>
        <taxon>Micromonosporales</taxon>
        <taxon>Micromonosporaceae</taxon>
    </lineage>
</organism>
<keyword evidence="3" id="KW-1185">Reference proteome</keyword>
<protein>
    <submittedName>
        <fullName evidence="2">Uncharacterized protein</fullName>
    </submittedName>
</protein>
<feature type="transmembrane region" description="Helical" evidence="1">
    <location>
        <begin position="376"/>
        <end position="400"/>
    </location>
</feature>
<accession>A0ABV6MC01</accession>
<proteinExistence type="predicted"/>
<dbReference type="Proteomes" id="UP001589867">
    <property type="component" value="Unassembled WGS sequence"/>
</dbReference>
<keyword evidence="1" id="KW-1133">Transmembrane helix</keyword>
<comment type="caution">
    <text evidence="2">The sequence shown here is derived from an EMBL/GenBank/DDBJ whole genome shotgun (WGS) entry which is preliminary data.</text>
</comment>
<keyword evidence="1" id="KW-0472">Membrane</keyword>
<dbReference type="Gene3D" id="3.40.1190.20">
    <property type="match status" value="1"/>
</dbReference>
<reference evidence="2 3" key="1">
    <citation type="submission" date="2024-09" db="EMBL/GenBank/DDBJ databases">
        <authorList>
            <person name="Sun Q."/>
            <person name="Mori K."/>
        </authorList>
    </citation>
    <scope>NUCLEOTIDE SEQUENCE [LARGE SCALE GENOMIC DNA]</scope>
    <source>
        <strain evidence="2 3">TBRC 3947</strain>
    </source>
</reference>
<dbReference type="InterPro" id="IPR029056">
    <property type="entry name" value="Ribokinase-like"/>
</dbReference>
<dbReference type="SUPFAM" id="SSF53613">
    <property type="entry name" value="Ribokinase-like"/>
    <property type="match status" value="1"/>
</dbReference>
<dbReference type="EMBL" id="JBHLUH010000064">
    <property type="protein sequence ID" value="MFC0532084.1"/>
    <property type="molecule type" value="Genomic_DNA"/>
</dbReference>
<dbReference type="RefSeq" id="WP_377257593.1">
    <property type="nucleotide sequence ID" value="NZ_JBHLUH010000064.1"/>
</dbReference>
<keyword evidence="1" id="KW-0812">Transmembrane</keyword>
<gene>
    <name evidence="2" type="ORF">ACFFIA_30975</name>
</gene>
<sequence length="420" mass="43086">MTPTTDIPTTQAAAGGVDAVVLGPLSVDYTVHADPADIHEVVADLLPGGSRRSVLPAALVVDQATIVRVLTVLRGPRLHAEPGGHSLRVAHRLADELGRRVGMVGVAGQSLRTDLAIPAELVRHGVDQRQVSADDALAGITLTIPAGAGQAGGRLVYTGANRRLPARLRRDQTAVAAYLAGARLVHAVLVDDPDVVPALARVLTIARRINPALVVSIDTTLCLDRPPEPLSAFAGLVDVAIGAAAHDPRQLASPLRRPADPGAVVANMPTSRHGLTVVLVDTNRVDVWRPGQSVTSVPARAVTGPTPHGDRAADVTVAVVTAVEHGGDVVAAVEAAISDTVRPSPQPCVVAAAEHTAPPAPLLVGVLFGTARRGRVAVLAVAVLGWPAAVVGLAAGWPMLACAALPLPYLVLRLAVGRPS</sequence>
<evidence type="ECO:0000313" key="2">
    <source>
        <dbReference type="EMBL" id="MFC0532084.1"/>
    </source>
</evidence>
<name>A0ABV6MC01_9ACTN</name>